<evidence type="ECO:0000313" key="2">
    <source>
        <dbReference type="EMBL" id="KAH7511075.1"/>
    </source>
</evidence>
<dbReference type="Pfam" id="PF00646">
    <property type="entry name" value="F-box"/>
    <property type="match status" value="1"/>
</dbReference>
<feature type="domain" description="F-box" evidence="1">
    <location>
        <begin position="31"/>
        <end position="54"/>
    </location>
</feature>
<evidence type="ECO:0000259" key="1">
    <source>
        <dbReference type="Pfam" id="PF00646"/>
    </source>
</evidence>
<dbReference type="InterPro" id="IPR036047">
    <property type="entry name" value="F-box-like_dom_sf"/>
</dbReference>
<dbReference type="PANTHER" id="PTHR31639">
    <property type="entry name" value="F-BOX PROTEIN-LIKE"/>
    <property type="match status" value="1"/>
</dbReference>
<gene>
    <name evidence="2" type="ORF">FEM48_ZijujUnG0052800</name>
</gene>
<dbReference type="Proteomes" id="UP000813462">
    <property type="component" value="Unassembled WGS sequence"/>
</dbReference>
<name>A0A978U966_ZIZJJ</name>
<evidence type="ECO:0000313" key="3">
    <source>
        <dbReference type="Proteomes" id="UP000813462"/>
    </source>
</evidence>
<comment type="caution">
    <text evidence="2">The sequence shown here is derived from an EMBL/GenBank/DDBJ whole genome shotgun (WGS) entry which is preliminary data.</text>
</comment>
<dbReference type="EMBL" id="JAEACU010000221">
    <property type="protein sequence ID" value="KAH7511075.1"/>
    <property type="molecule type" value="Genomic_DNA"/>
</dbReference>
<organism evidence="2 3">
    <name type="scientific">Ziziphus jujuba var. spinosa</name>
    <dbReference type="NCBI Taxonomy" id="714518"/>
    <lineage>
        <taxon>Eukaryota</taxon>
        <taxon>Viridiplantae</taxon>
        <taxon>Streptophyta</taxon>
        <taxon>Embryophyta</taxon>
        <taxon>Tracheophyta</taxon>
        <taxon>Spermatophyta</taxon>
        <taxon>Magnoliopsida</taxon>
        <taxon>eudicotyledons</taxon>
        <taxon>Gunneridae</taxon>
        <taxon>Pentapetalae</taxon>
        <taxon>rosids</taxon>
        <taxon>fabids</taxon>
        <taxon>Rosales</taxon>
        <taxon>Rhamnaceae</taxon>
        <taxon>Paliureae</taxon>
        <taxon>Ziziphus</taxon>
    </lineage>
</organism>
<proteinExistence type="predicted"/>
<reference evidence="2" key="1">
    <citation type="journal article" date="2021" name="Front. Plant Sci.">
        <title>Chromosome-Scale Genome Assembly for Chinese Sour Jujube and Insights Into Its Genome Evolution and Domestication Signature.</title>
        <authorList>
            <person name="Shen L.-Y."/>
            <person name="Luo H."/>
            <person name="Wang X.-L."/>
            <person name="Wang X.-M."/>
            <person name="Qiu X.-J."/>
            <person name="Liu H."/>
            <person name="Zhou S.-S."/>
            <person name="Jia K.-H."/>
            <person name="Nie S."/>
            <person name="Bao Y.-T."/>
            <person name="Zhang R.-G."/>
            <person name="Yun Q.-Z."/>
            <person name="Chai Y.-H."/>
            <person name="Lu J.-Y."/>
            <person name="Li Y."/>
            <person name="Zhao S.-W."/>
            <person name="Mao J.-F."/>
            <person name="Jia S.-G."/>
            <person name="Mao Y.-M."/>
        </authorList>
    </citation>
    <scope>NUCLEOTIDE SEQUENCE</scope>
    <source>
        <strain evidence="2">AT0</strain>
        <tissue evidence="2">Leaf</tissue>
    </source>
</reference>
<sequence length="154" mass="18284">MATNEVKKQCRRREGKKAINMDVDRISNYLILSFLPPFDAVRMSILCKRWRRMWIYIPVLYFKQLKEAVLFQEMAKLKENEFLEFMKKKLDEWPSNAVEEGNVKELVLCIKPIALTLQPRNIATWHYSLPRTVVDSRTLVILKLKDVKLKAHFS</sequence>
<dbReference type="AlphaFoldDB" id="A0A978U966"/>
<protein>
    <recommendedName>
        <fullName evidence="1">F-box domain-containing protein</fullName>
    </recommendedName>
</protein>
<dbReference type="PANTHER" id="PTHR31639:SF42">
    <property type="entry name" value="OS02G0160200 PROTEIN"/>
    <property type="match status" value="1"/>
</dbReference>
<accession>A0A978U966</accession>
<dbReference type="InterPro" id="IPR001810">
    <property type="entry name" value="F-box_dom"/>
</dbReference>
<dbReference type="SUPFAM" id="SSF81383">
    <property type="entry name" value="F-box domain"/>
    <property type="match status" value="1"/>
</dbReference>